<dbReference type="Proteomes" id="UP000713904">
    <property type="component" value="Unassembled WGS sequence"/>
</dbReference>
<dbReference type="RefSeq" id="WP_185624276.1">
    <property type="nucleotide sequence ID" value="NZ_JABGBW010000003.1"/>
</dbReference>
<evidence type="ECO:0000313" key="2">
    <source>
        <dbReference type="Proteomes" id="UP000713904"/>
    </source>
</evidence>
<keyword evidence="2" id="KW-1185">Reference proteome</keyword>
<gene>
    <name evidence="1" type="ORF">HLB29_06140</name>
</gene>
<organism evidence="1 2">
    <name type="scientific">Peptostreptococcus canis</name>
    <dbReference type="NCBI Taxonomy" id="1159213"/>
    <lineage>
        <taxon>Bacteria</taxon>
        <taxon>Bacillati</taxon>
        <taxon>Bacillota</taxon>
        <taxon>Clostridia</taxon>
        <taxon>Peptostreptococcales</taxon>
        <taxon>Peptostreptococcaceae</taxon>
        <taxon>Peptostreptococcus</taxon>
    </lineage>
</organism>
<protein>
    <submittedName>
        <fullName evidence="1">DUF3867 family protein</fullName>
    </submittedName>
</protein>
<accession>A0ABR6TLH1</accession>
<comment type="caution">
    <text evidence="1">The sequence shown here is derived from an EMBL/GenBank/DDBJ whole genome shotgun (WGS) entry which is preliminary data.</text>
</comment>
<evidence type="ECO:0000313" key="1">
    <source>
        <dbReference type="EMBL" id="MBC2576262.1"/>
    </source>
</evidence>
<dbReference type="EMBL" id="JABGBW010000003">
    <property type="protein sequence ID" value="MBC2576262.1"/>
    <property type="molecule type" value="Genomic_DNA"/>
</dbReference>
<dbReference type="Pfam" id="PF12983">
    <property type="entry name" value="DUF3867"/>
    <property type="match status" value="1"/>
</dbReference>
<dbReference type="InterPro" id="IPR024218">
    <property type="entry name" value="DUF3867"/>
</dbReference>
<proteinExistence type="predicted"/>
<name>A0ABR6TLH1_9FIRM</name>
<sequence>MSDEKIIKFKDLQDKVRPSDIDKFERYMMDKFEKVAKGDISMFEFTTEISKYIEENDIDIEKFKEIEKEILKRYGYDVEGLEEEMSKLEQSNSDEIFSNFEGFEGLDVKTAARRLSFYDYYSDVLTDRKVLELNLKNDKNEVRFIFDDGKITLISEKKIDLSDEEINKIIAYYKLSTKGTLTVILCEATNKYEYH</sequence>
<reference evidence="1 2" key="1">
    <citation type="submission" date="2020-05" db="EMBL/GenBank/DDBJ databases">
        <title>Draft genome of xy-202 and genomic insight in genome of the genus Peptostreptococcus.</title>
        <authorList>
            <person name="Zhang Z."/>
        </authorList>
    </citation>
    <scope>NUCLEOTIDE SEQUENCE [LARGE SCALE GENOMIC DNA]</scope>
    <source>
        <strain evidence="1 2">DSM 27025</strain>
    </source>
</reference>